<reference evidence="1 2" key="1">
    <citation type="submission" date="2019-03" db="EMBL/GenBank/DDBJ databases">
        <title>Single cell metagenomics reveals metabolic interactions within the superorganism composed of flagellate Streblomastix strix and complex community of Bacteroidetes bacteria on its surface.</title>
        <authorList>
            <person name="Treitli S.C."/>
            <person name="Kolisko M."/>
            <person name="Husnik F."/>
            <person name="Keeling P."/>
            <person name="Hampl V."/>
        </authorList>
    </citation>
    <scope>NUCLEOTIDE SEQUENCE [LARGE SCALE GENOMIC DNA]</scope>
    <source>
        <strain evidence="1">St1</strain>
    </source>
</reference>
<evidence type="ECO:0000313" key="2">
    <source>
        <dbReference type="Proteomes" id="UP000324575"/>
    </source>
</evidence>
<evidence type="ECO:0000313" key="1">
    <source>
        <dbReference type="EMBL" id="KAA6302798.1"/>
    </source>
</evidence>
<name>A0A5M8P343_9BACT</name>
<protein>
    <submittedName>
        <fullName evidence="1">Uncharacterized protein</fullName>
    </submittedName>
</protein>
<organism evidence="1 2">
    <name type="scientific">Candidatus Ordinivivax streblomastigis</name>
    <dbReference type="NCBI Taxonomy" id="2540710"/>
    <lineage>
        <taxon>Bacteria</taxon>
        <taxon>Pseudomonadati</taxon>
        <taxon>Bacteroidota</taxon>
        <taxon>Bacteroidia</taxon>
        <taxon>Bacteroidales</taxon>
        <taxon>Candidatus Ordinivivax</taxon>
    </lineage>
</organism>
<dbReference type="EMBL" id="SNRX01000005">
    <property type="protein sequence ID" value="KAA6302798.1"/>
    <property type="molecule type" value="Genomic_DNA"/>
</dbReference>
<sequence length="148" mass="16740">MNKQDSEKYLTYTILQLMVNYQTLMQEYSDKVNEVISGKQTASLICPDYASEVVIPVIKLLAKALPESNITIPNRENYGLSGGYYGVYAGNKLIGGFLHPADNESKLLFSPALHRCISTEKQEIADIQHLIDLIKSNICREMHFQKKK</sequence>
<gene>
    <name evidence="1" type="ORF">EZS26_000968</name>
</gene>
<dbReference type="Proteomes" id="UP000324575">
    <property type="component" value="Unassembled WGS sequence"/>
</dbReference>
<proteinExistence type="predicted"/>
<accession>A0A5M8P343</accession>
<dbReference type="AlphaFoldDB" id="A0A5M8P343"/>
<comment type="caution">
    <text evidence="1">The sequence shown here is derived from an EMBL/GenBank/DDBJ whole genome shotgun (WGS) entry which is preliminary data.</text>
</comment>